<evidence type="ECO:0000313" key="2">
    <source>
        <dbReference type="Proteomes" id="UP000789405"/>
    </source>
</evidence>
<accession>A0A9N9KCS6</accession>
<evidence type="ECO:0000313" key="1">
    <source>
        <dbReference type="EMBL" id="CAG8822404.1"/>
    </source>
</evidence>
<name>A0A9N9KCS6_9GLOM</name>
<dbReference type="Proteomes" id="UP000789405">
    <property type="component" value="Unassembled WGS sequence"/>
</dbReference>
<proteinExistence type="predicted"/>
<reference evidence="1" key="1">
    <citation type="submission" date="2021-06" db="EMBL/GenBank/DDBJ databases">
        <authorList>
            <person name="Kallberg Y."/>
            <person name="Tangrot J."/>
            <person name="Rosling A."/>
        </authorList>
    </citation>
    <scope>NUCLEOTIDE SEQUENCE</scope>
    <source>
        <strain evidence="1">MA453B</strain>
    </source>
</reference>
<gene>
    <name evidence="1" type="ORF">DERYTH_LOCUS27295</name>
</gene>
<dbReference type="AlphaFoldDB" id="A0A9N9KCS6"/>
<keyword evidence="2" id="KW-1185">Reference proteome</keyword>
<protein>
    <submittedName>
        <fullName evidence="1">3089_t:CDS:1</fullName>
    </submittedName>
</protein>
<dbReference type="EMBL" id="CAJVPY010062074">
    <property type="protein sequence ID" value="CAG8822404.1"/>
    <property type="molecule type" value="Genomic_DNA"/>
</dbReference>
<comment type="caution">
    <text evidence="1">The sequence shown here is derived from an EMBL/GenBank/DDBJ whole genome shotgun (WGS) entry which is preliminary data.</text>
</comment>
<sequence length="46" mass="5207">QVRTLAPYPPPECNQQLVRISLLEIVDHIIATNIDLSTLVKIKKQP</sequence>
<feature type="non-terminal residue" evidence="1">
    <location>
        <position position="1"/>
    </location>
</feature>
<organism evidence="1 2">
    <name type="scientific">Dentiscutata erythropus</name>
    <dbReference type="NCBI Taxonomy" id="1348616"/>
    <lineage>
        <taxon>Eukaryota</taxon>
        <taxon>Fungi</taxon>
        <taxon>Fungi incertae sedis</taxon>
        <taxon>Mucoromycota</taxon>
        <taxon>Glomeromycotina</taxon>
        <taxon>Glomeromycetes</taxon>
        <taxon>Diversisporales</taxon>
        <taxon>Gigasporaceae</taxon>
        <taxon>Dentiscutata</taxon>
    </lineage>
</organism>